<comment type="subcellular location">
    <subcellularLocation>
        <location evidence="6">Cytoplasm</location>
    </subcellularLocation>
</comment>
<dbReference type="SUPFAM" id="SSF52540">
    <property type="entry name" value="P-loop containing nucleoside triphosphate hydrolases"/>
    <property type="match status" value="1"/>
</dbReference>
<dbReference type="GO" id="GO:0006302">
    <property type="term" value="P:double-strand break repair"/>
    <property type="evidence" value="ECO:0007669"/>
    <property type="project" value="TreeGrafter"/>
</dbReference>
<keyword evidence="9" id="KW-1185">Reference proteome</keyword>
<dbReference type="InterPro" id="IPR027417">
    <property type="entry name" value="P-loop_NTPase"/>
</dbReference>
<keyword evidence="3 6" id="KW-0547">Nucleotide-binding</keyword>
<protein>
    <recommendedName>
        <fullName evidence="6">DNA replication and repair protein RecF</fullName>
    </recommendedName>
</protein>
<keyword evidence="4 6" id="KW-0067">ATP-binding</keyword>
<reference evidence="8 9" key="1">
    <citation type="submission" date="2016-06" db="EMBL/GenBank/DDBJ databases">
        <title>Draft genome of Moraxella atlantae CCUG 59586.</title>
        <authorList>
            <person name="Salva-Serra F."/>
            <person name="Engstrom-Jakobsson H."/>
            <person name="Thorell K."/>
            <person name="Gonzales-Siles L."/>
            <person name="Karlsson R."/>
            <person name="Boulund F."/>
            <person name="Engstrand L."/>
            <person name="Kristiansson E."/>
            <person name="Moore E."/>
        </authorList>
    </citation>
    <scope>NUCLEOTIDE SEQUENCE [LARGE SCALE GENOMIC DNA]</scope>
    <source>
        <strain evidence="8 9">CCUG 59586</strain>
    </source>
</reference>
<comment type="caution">
    <text evidence="8">The sequence shown here is derived from an EMBL/GenBank/DDBJ whole genome shotgun (WGS) entry which is preliminary data.</text>
</comment>
<keyword evidence="1 6" id="KW-0963">Cytoplasm</keyword>
<dbReference type="GO" id="GO:0000731">
    <property type="term" value="P:DNA synthesis involved in DNA repair"/>
    <property type="evidence" value="ECO:0007669"/>
    <property type="project" value="TreeGrafter"/>
</dbReference>
<dbReference type="Proteomes" id="UP000092616">
    <property type="component" value="Unassembled WGS sequence"/>
</dbReference>
<organism evidence="8 9">
    <name type="scientific">Faucicola atlantae</name>
    <dbReference type="NCBI Taxonomy" id="34059"/>
    <lineage>
        <taxon>Bacteria</taxon>
        <taxon>Pseudomonadati</taxon>
        <taxon>Pseudomonadota</taxon>
        <taxon>Gammaproteobacteria</taxon>
        <taxon>Moraxellales</taxon>
        <taxon>Moraxellaceae</taxon>
        <taxon>Faucicola</taxon>
    </lineage>
</organism>
<evidence type="ECO:0000259" key="7">
    <source>
        <dbReference type="Pfam" id="PF02463"/>
    </source>
</evidence>
<keyword evidence="5 6" id="KW-0238">DNA-binding</keyword>
<dbReference type="InterPro" id="IPR001238">
    <property type="entry name" value="DNA-binding_RecF"/>
</dbReference>
<keyword evidence="6" id="KW-0227">DNA damage</keyword>
<dbReference type="PANTHER" id="PTHR32182:SF0">
    <property type="entry name" value="DNA REPLICATION AND REPAIR PROTEIN RECF"/>
    <property type="match status" value="1"/>
</dbReference>
<evidence type="ECO:0000256" key="2">
    <source>
        <dbReference type="ARBA" id="ARBA00022705"/>
    </source>
</evidence>
<accession>A0A1B8Q9E7</accession>
<evidence type="ECO:0000256" key="1">
    <source>
        <dbReference type="ARBA" id="ARBA00022490"/>
    </source>
</evidence>
<sequence length="394" mass="44379">MNIVRLHIHHLRSIQYADISPKVCNVFLGDNGSGKTTVLEAIYLLSRGKSFRHHQPKYYITHGASSTVIFAKLVSFSHELFALSPTYQTIAVQKSQDATTELRLDGQTLATQSPLTQLLPTLLLEPVSLAALEQGSQSRRELLDWLAFHVEQNFHGQWLAYQRLLRQRNQFLKTLAGQRQISALHRQEITAWDNQLAEYAEQIHALRQDLLTRWQPYFAKQVEVFLPHYAKRLRLRYSAGFDSKTGLATLLAGRLDSDITLGYTRVGSHRADIQVVLEQNISDDTGQAHTHSLPAVDMLSRGERKLLMMAFRLSQLPLLQAVGKVPLVLIDDITAELDAQALNLLLHGLKQVQCQLFITSLSTNIVPVLREIWAQDLSVFHLDHGTVSASSDDG</sequence>
<dbReference type="InterPro" id="IPR003395">
    <property type="entry name" value="RecF/RecN/SMC_N"/>
</dbReference>
<keyword evidence="6" id="KW-0742">SOS response</keyword>
<dbReference type="HAMAP" id="MF_00365">
    <property type="entry name" value="RecF"/>
    <property type="match status" value="1"/>
</dbReference>
<name>A0A1B8Q9E7_9GAMM</name>
<evidence type="ECO:0000256" key="5">
    <source>
        <dbReference type="ARBA" id="ARBA00023125"/>
    </source>
</evidence>
<dbReference type="AlphaFoldDB" id="A0A1B8Q9E7"/>
<dbReference type="InterPro" id="IPR042174">
    <property type="entry name" value="RecF_2"/>
</dbReference>
<dbReference type="EMBL" id="LZNA01000070">
    <property type="protein sequence ID" value="OBX75353.1"/>
    <property type="molecule type" value="Genomic_DNA"/>
</dbReference>
<evidence type="ECO:0000256" key="6">
    <source>
        <dbReference type="HAMAP-Rule" id="MF_00365"/>
    </source>
</evidence>
<proteinExistence type="inferred from homology"/>
<dbReference type="NCBIfam" id="TIGR00611">
    <property type="entry name" value="recf"/>
    <property type="match status" value="1"/>
</dbReference>
<dbReference type="GO" id="GO:0005737">
    <property type="term" value="C:cytoplasm"/>
    <property type="evidence" value="ECO:0007669"/>
    <property type="project" value="UniProtKB-SubCell"/>
</dbReference>
<gene>
    <name evidence="6" type="primary">recF</name>
    <name evidence="8" type="ORF">A9306_02160</name>
</gene>
<evidence type="ECO:0000313" key="9">
    <source>
        <dbReference type="Proteomes" id="UP000092616"/>
    </source>
</evidence>
<comment type="function">
    <text evidence="6">The RecF protein is involved in DNA metabolism; it is required for DNA replication and normal SOS inducibility. RecF binds preferentially to single-stranded, linear DNA. It also seems to bind ATP.</text>
</comment>
<dbReference type="Gene3D" id="1.20.1050.90">
    <property type="entry name" value="RecF/RecN/SMC, N-terminal domain"/>
    <property type="match status" value="1"/>
</dbReference>
<dbReference type="PANTHER" id="PTHR32182">
    <property type="entry name" value="DNA REPLICATION AND REPAIR PROTEIN RECF"/>
    <property type="match status" value="1"/>
</dbReference>
<evidence type="ECO:0000313" key="8">
    <source>
        <dbReference type="EMBL" id="OBX75353.1"/>
    </source>
</evidence>
<dbReference type="GO" id="GO:0003697">
    <property type="term" value="F:single-stranded DNA binding"/>
    <property type="evidence" value="ECO:0007669"/>
    <property type="project" value="UniProtKB-UniRule"/>
</dbReference>
<dbReference type="GO" id="GO:0009432">
    <property type="term" value="P:SOS response"/>
    <property type="evidence" value="ECO:0007669"/>
    <property type="project" value="UniProtKB-UniRule"/>
</dbReference>
<dbReference type="RefSeq" id="WP_067338695.1">
    <property type="nucleotide sequence ID" value="NZ_LZNA01000070.1"/>
</dbReference>
<feature type="binding site" evidence="6">
    <location>
        <begin position="29"/>
        <end position="36"/>
    </location>
    <ligand>
        <name>ATP</name>
        <dbReference type="ChEBI" id="CHEBI:30616"/>
    </ligand>
</feature>
<evidence type="ECO:0000256" key="3">
    <source>
        <dbReference type="ARBA" id="ARBA00022741"/>
    </source>
</evidence>
<dbReference type="Gene3D" id="3.40.50.300">
    <property type="entry name" value="P-loop containing nucleotide triphosphate hydrolases"/>
    <property type="match status" value="1"/>
</dbReference>
<dbReference type="Pfam" id="PF02463">
    <property type="entry name" value="SMC_N"/>
    <property type="match status" value="1"/>
</dbReference>
<evidence type="ECO:0000256" key="4">
    <source>
        <dbReference type="ARBA" id="ARBA00022840"/>
    </source>
</evidence>
<dbReference type="GO" id="GO:0006260">
    <property type="term" value="P:DNA replication"/>
    <property type="evidence" value="ECO:0007669"/>
    <property type="project" value="UniProtKB-UniRule"/>
</dbReference>
<keyword evidence="6" id="KW-0234">DNA repair</keyword>
<keyword evidence="2 6" id="KW-0235">DNA replication</keyword>
<feature type="domain" description="RecF/RecN/SMC N-terminal" evidence="7">
    <location>
        <begin position="3"/>
        <end position="367"/>
    </location>
</feature>
<dbReference type="GO" id="GO:0005524">
    <property type="term" value="F:ATP binding"/>
    <property type="evidence" value="ECO:0007669"/>
    <property type="project" value="UniProtKB-UniRule"/>
</dbReference>
<comment type="similarity">
    <text evidence="6">Belongs to the RecF family.</text>
</comment>